<evidence type="ECO:0000259" key="4">
    <source>
        <dbReference type="PROSITE" id="PS50125"/>
    </source>
</evidence>
<keyword evidence="6" id="KW-1185">Reference proteome</keyword>
<dbReference type="InterPro" id="IPR041664">
    <property type="entry name" value="AAA_16"/>
</dbReference>
<dbReference type="InterPro" id="IPR001054">
    <property type="entry name" value="A/G_cyclase"/>
</dbReference>
<feature type="region of interest" description="Disordered" evidence="3">
    <location>
        <begin position="698"/>
        <end position="726"/>
    </location>
</feature>
<organism evidence="5 6">
    <name type="scientific">Micromonospora echinospora</name>
    <name type="common">Micromonospora purpurea</name>
    <dbReference type="NCBI Taxonomy" id="1877"/>
    <lineage>
        <taxon>Bacteria</taxon>
        <taxon>Bacillati</taxon>
        <taxon>Actinomycetota</taxon>
        <taxon>Actinomycetes</taxon>
        <taxon>Micromonosporales</taxon>
        <taxon>Micromonosporaceae</taxon>
        <taxon>Micromonospora</taxon>
    </lineage>
</organism>
<dbReference type="PANTHER" id="PTHR16305:SF28">
    <property type="entry name" value="GUANYLATE CYCLASE DOMAIN-CONTAINING PROTEIN"/>
    <property type="match status" value="1"/>
</dbReference>
<evidence type="ECO:0000313" key="5">
    <source>
        <dbReference type="EMBL" id="MBB5114404.1"/>
    </source>
</evidence>
<evidence type="ECO:0000313" key="6">
    <source>
        <dbReference type="Proteomes" id="UP000618986"/>
    </source>
</evidence>
<comment type="caution">
    <text evidence="5">The sequence shown here is derived from an EMBL/GenBank/DDBJ whole genome shotgun (WGS) entry which is preliminary data.</text>
</comment>
<accession>A0ABR6MG90</accession>
<evidence type="ECO:0000256" key="2">
    <source>
        <dbReference type="ARBA" id="ARBA00022840"/>
    </source>
</evidence>
<dbReference type="PANTHER" id="PTHR16305">
    <property type="entry name" value="TESTICULAR SOLUBLE ADENYLYL CYCLASE"/>
    <property type="match status" value="1"/>
</dbReference>
<feature type="compositionally biased region" description="Gly residues" evidence="3">
    <location>
        <begin position="716"/>
        <end position="726"/>
    </location>
</feature>
<proteinExistence type="predicted"/>
<evidence type="ECO:0000256" key="3">
    <source>
        <dbReference type="SAM" id="MobiDB-lite"/>
    </source>
</evidence>
<feature type="region of interest" description="Disordered" evidence="3">
    <location>
        <begin position="645"/>
        <end position="669"/>
    </location>
</feature>
<dbReference type="CDD" id="cd07302">
    <property type="entry name" value="CHD"/>
    <property type="match status" value="1"/>
</dbReference>
<name>A0ABR6MG90_MICEC</name>
<dbReference type="InterPro" id="IPR027417">
    <property type="entry name" value="P-loop_NTPase"/>
</dbReference>
<reference evidence="5 6" key="1">
    <citation type="submission" date="2020-08" db="EMBL/GenBank/DDBJ databases">
        <title>Sequencing the genomes of 1000 actinobacteria strains.</title>
        <authorList>
            <person name="Klenk H.-P."/>
        </authorList>
    </citation>
    <scope>NUCLEOTIDE SEQUENCE [LARGE SCALE GENOMIC DNA]</scope>
    <source>
        <strain evidence="5 6">DSM 43036</strain>
    </source>
</reference>
<feature type="domain" description="Guanylate cyclase" evidence="4">
    <location>
        <begin position="28"/>
        <end position="155"/>
    </location>
</feature>
<evidence type="ECO:0000256" key="1">
    <source>
        <dbReference type="ARBA" id="ARBA00022741"/>
    </source>
</evidence>
<dbReference type="SMART" id="SM00044">
    <property type="entry name" value="CYCc"/>
    <property type="match status" value="1"/>
</dbReference>
<dbReference type="InterPro" id="IPR029787">
    <property type="entry name" value="Nucleotide_cyclase"/>
</dbReference>
<dbReference type="SUPFAM" id="SSF55073">
    <property type="entry name" value="Nucleotide cyclase"/>
    <property type="match status" value="1"/>
</dbReference>
<dbReference type="Proteomes" id="UP000618986">
    <property type="component" value="Unassembled WGS sequence"/>
</dbReference>
<feature type="compositionally biased region" description="Low complexity" evidence="3">
    <location>
        <begin position="699"/>
        <end position="708"/>
    </location>
</feature>
<dbReference type="Pfam" id="PF00211">
    <property type="entry name" value="Guanylate_cyc"/>
    <property type="match status" value="1"/>
</dbReference>
<sequence>MLITTPVGSREAVVAVCRPLPEERRTVTVLFVDIVGSTRLVERLDPEDVRALQRAYFGTVASVLRRWRGVVEKYVGDAVMALFGASASDGFDAYRAVRAGLDIQAALDRRRPGGIRLRVRVGVATGEVLLDLACAHDGGHGAASGAVITTAARLQEHAPPGGVVVCPVTRDAVAGLVEQRPLATMTLAGKSLPLDVWRVTGTAGRRPARHRAPLVGRRRELATAAEEVTAALRQRRPRWISLVGPPGSGRSRLLHEVIRAVSRVDGVPVCRRVAYCPPYPAGELAPLADLLRTRVEALHPLPGAAVADGPGGGALAAFLAAPHDDTAAARAVVACREALLGLATEAPVVVAVDDLDRAAPALRRFLRQLHVAASDRGLPLAVVTTYGSGSADPLPAPGTRRIPLRPLGPLETGRLLRHLLGRAGRPPALAARLLPLAGGSPAVATAYALTDPADEPAGVPAAARRLVDARMDRLDGTHRAVLMAGAARGGPVAAATVEAMLGWPAGRATPVLRALAVAGLLRPAATGGWTVEPLVGRVAAHRLSRAVRADFARRLRAVSEGGDIGAPDAVADGDRVAARAGLRAVGVAGTPGAVAGGGHAAARAAGAGAGRHPARVPEDTAAGFAPAAGTGVPTWDTDERGIFPLGAGRSRRSGGGARPAPVPPDRGDALRAMPGLPARAGPAAGDLTAWPGWRTVPLPGAAARPEGVGRARRRAGPGGYAPGLAA</sequence>
<dbReference type="SUPFAM" id="SSF52540">
    <property type="entry name" value="P-loop containing nucleoside triphosphate hydrolases"/>
    <property type="match status" value="1"/>
</dbReference>
<dbReference type="Pfam" id="PF13191">
    <property type="entry name" value="AAA_16"/>
    <property type="match status" value="1"/>
</dbReference>
<dbReference type="Gene3D" id="3.30.70.1230">
    <property type="entry name" value="Nucleotide cyclase"/>
    <property type="match status" value="1"/>
</dbReference>
<dbReference type="RefSeq" id="WP_184686256.1">
    <property type="nucleotide sequence ID" value="NZ_JACHJC010000001.1"/>
</dbReference>
<keyword evidence="2" id="KW-0067">ATP-binding</keyword>
<protein>
    <submittedName>
        <fullName evidence="5">Class 3 adenylate cyclase</fullName>
    </submittedName>
</protein>
<gene>
    <name evidence="5" type="ORF">FHU28_004243</name>
</gene>
<dbReference type="GeneID" id="300294787"/>
<dbReference type="EMBL" id="JACHJC010000001">
    <property type="protein sequence ID" value="MBB5114404.1"/>
    <property type="molecule type" value="Genomic_DNA"/>
</dbReference>
<keyword evidence="1" id="KW-0547">Nucleotide-binding</keyword>
<dbReference type="PROSITE" id="PS50125">
    <property type="entry name" value="GUANYLATE_CYCLASE_2"/>
    <property type="match status" value="1"/>
</dbReference>